<feature type="compositionally biased region" description="Gly residues" evidence="1">
    <location>
        <begin position="172"/>
        <end position="183"/>
    </location>
</feature>
<comment type="caution">
    <text evidence="2">The sequence shown here is derived from an EMBL/GenBank/DDBJ whole genome shotgun (WGS) entry which is preliminary data.</text>
</comment>
<feature type="compositionally biased region" description="Basic and acidic residues" evidence="1">
    <location>
        <begin position="272"/>
        <end position="294"/>
    </location>
</feature>
<feature type="compositionally biased region" description="Basic and acidic residues" evidence="1">
    <location>
        <begin position="254"/>
        <end position="265"/>
    </location>
</feature>
<reference evidence="2 3" key="1">
    <citation type="journal article" date="2020" name="Nature">
        <title>Six reference-quality genomes reveal evolution of bat adaptations.</title>
        <authorList>
            <person name="Jebb D."/>
            <person name="Huang Z."/>
            <person name="Pippel M."/>
            <person name="Hughes G.M."/>
            <person name="Lavrichenko K."/>
            <person name="Devanna P."/>
            <person name="Winkler S."/>
            <person name="Jermiin L.S."/>
            <person name="Skirmuntt E.C."/>
            <person name="Katzourakis A."/>
            <person name="Burkitt-Gray L."/>
            <person name="Ray D.A."/>
            <person name="Sullivan K.A.M."/>
            <person name="Roscito J.G."/>
            <person name="Kirilenko B.M."/>
            <person name="Davalos L.M."/>
            <person name="Corthals A.P."/>
            <person name="Power M.L."/>
            <person name="Jones G."/>
            <person name="Ransome R.D."/>
            <person name="Dechmann D.K.N."/>
            <person name="Locatelli A.G."/>
            <person name="Puechmaille S.J."/>
            <person name="Fedrigo O."/>
            <person name="Jarvis E.D."/>
            <person name="Hiller M."/>
            <person name="Vernes S.C."/>
            <person name="Myers E.W."/>
            <person name="Teeling E.C."/>
        </authorList>
    </citation>
    <scope>NUCLEOTIDE SEQUENCE [LARGE SCALE GENOMIC DNA]</scope>
    <source>
        <strain evidence="2">Bat1K_MPI-CBG_1</strain>
    </source>
</reference>
<feature type="region of interest" description="Disordered" evidence="1">
    <location>
        <begin position="221"/>
        <end position="294"/>
    </location>
</feature>
<feature type="compositionally biased region" description="Basic residues" evidence="1">
    <location>
        <begin position="145"/>
        <end position="159"/>
    </location>
</feature>
<evidence type="ECO:0000313" key="3">
    <source>
        <dbReference type="Proteomes" id="UP000664940"/>
    </source>
</evidence>
<sequence length="294" mass="31232">MSVVGGHLNVRRTVSESSGHRQPALRGGGCLQGHCCCCYSVHCPGASGCHGNRPFWASHISAWQCPVVGLLGATEQFGRPCCGALTWNTGNCLLFDEVIKNNLTRSDPTRARANSRALRTLWLGPGLGGTRPSHQKSTEPSSARSPHRGAAHSRSHRGLGRAGQGREWLGPAGAGAKGKGPGRAGERPLPSGRPSPPEAAHVESSAERSIWLRSGCLVRKGSLAPPTDPRPHYCKRRPSLKGTPVTLRHQGKSCSERRLPQKENGSRGGAPESRDRDAGGRTDVLLKEAKEASV</sequence>
<dbReference type="AlphaFoldDB" id="A0A833ZW51"/>
<evidence type="ECO:0000256" key="1">
    <source>
        <dbReference type="SAM" id="MobiDB-lite"/>
    </source>
</evidence>
<dbReference type="EMBL" id="JABVXQ010000007">
    <property type="protein sequence ID" value="KAF6099887.1"/>
    <property type="molecule type" value="Genomic_DNA"/>
</dbReference>
<feature type="region of interest" description="Disordered" evidence="1">
    <location>
        <begin position="122"/>
        <end position="207"/>
    </location>
</feature>
<evidence type="ECO:0000313" key="2">
    <source>
        <dbReference type="EMBL" id="KAF6099887.1"/>
    </source>
</evidence>
<dbReference type="Proteomes" id="UP000664940">
    <property type="component" value="Unassembled WGS sequence"/>
</dbReference>
<proteinExistence type="predicted"/>
<accession>A0A833ZW51</accession>
<organism evidence="2 3">
    <name type="scientific">Phyllostomus discolor</name>
    <name type="common">pale spear-nosed bat</name>
    <dbReference type="NCBI Taxonomy" id="89673"/>
    <lineage>
        <taxon>Eukaryota</taxon>
        <taxon>Metazoa</taxon>
        <taxon>Chordata</taxon>
        <taxon>Craniata</taxon>
        <taxon>Vertebrata</taxon>
        <taxon>Euteleostomi</taxon>
        <taxon>Mammalia</taxon>
        <taxon>Eutheria</taxon>
        <taxon>Laurasiatheria</taxon>
        <taxon>Chiroptera</taxon>
        <taxon>Yangochiroptera</taxon>
        <taxon>Phyllostomidae</taxon>
        <taxon>Phyllostominae</taxon>
        <taxon>Phyllostomus</taxon>
    </lineage>
</organism>
<protein>
    <submittedName>
        <fullName evidence="2">Uncharacterized protein</fullName>
    </submittedName>
</protein>
<gene>
    <name evidence="2" type="ORF">HJG60_011611</name>
</gene>
<name>A0A833ZW51_9CHIR</name>